<evidence type="ECO:0000313" key="2">
    <source>
        <dbReference type="EMBL" id="GMH26184.1"/>
    </source>
</evidence>
<dbReference type="EMBL" id="BSYO01000030">
    <property type="protein sequence ID" value="GMH26184.1"/>
    <property type="molecule type" value="Genomic_DNA"/>
</dbReference>
<evidence type="ECO:0000313" key="3">
    <source>
        <dbReference type="Proteomes" id="UP001279734"/>
    </source>
</evidence>
<evidence type="ECO:0000256" key="1">
    <source>
        <dbReference type="SAM" id="MobiDB-lite"/>
    </source>
</evidence>
<feature type="region of interest" description="Disordered" evidence="1">
    <location>
        <begin position="38"/>
        <end position="59"/>
    </location>
</feature>
<comment type="caution">
    <text evidence="2">The sequence shown here is derived from an EMBL/GenBank/DDBJ whole genome shotgun (WGS) entry which is preliminary data.</text>
</comment>
<protein>
    <submittedName>
        <fullName evidence="2">Uncharacterized protein</fullName>
    </submittedName>
</protein>
<keyword evidence="3" id="KW-1185">Reference proteome</keyword>
<sequence length="98" mass="10324">MGPEPLDTVGSIEVRGPSRAVGKSNLIQEVSIVAERSHIEERNVGPSSDLTPAPKESSVGPVSVNVALIMTGVEGPVTKIFTLAMTIFSLPQSLRVDQ</sequence>
<name>A0AAD3TBF0_NEPGR</name>
<proteinExistence type="predicted"/>
<dbReference type="AlphaFoldDB" id="A0AAD3TBF0"/>
<gene>
    <name evidence="2" type="ORF">Nepgr_028027</name>
</gene>
<organism evidence="2 3">
    <name type="scientific">Nepenthes gracilis</name>
    <name type="common">Slender pitcher plant</name>
    <dbReference type="NCBI Taxonomy" id="150966"/>
    <lineage>
        <taxon>Eukaryota</taxon>
        <taxon>Viridiplantae</taxon>
        <taxon>Streptophyta</taxon>
        <taxon>Embryophyta</taxon>
        <taxon>Tracheophyta</taxon>
        <taxon>Spermatophyta</taxon>
        <taxon>Magnoliopsida</taxon>
        <taxon>eudicotyledons</taxon>
        <taxon>Gunneridae</taxon>
        <taxon>Pentapetalae</taxon>
        <taxon>Caryophyllales</taxon>
        <taxon>Nepenthaceae</taxon>
        <taxon>Nepenthes</taxon>
    </lineage>
</organism>
<dbReference type="Proteomes" id="UP001279734">
    <property type="component" value="Unassembled WGS sequence"/>
</dbReference>
<reference evidence="2" key="1">
    <citation type="submission" date="2023-05" db="EMBL/GenBank/DDBJ databases">
        <title>Nepenthes gracilis genome sequencing.</title>
        <authorList>
            <person name="Fukushima K."/>
        </authorList>
    </citation>
    <scope>NUCLEOTIDE SEQUENCE</scope>
    <source>
        <strain evidence="2">SING2019-196</strain>
    </source>
</reference>
<accession>A0AAD3TBF0</accession>